<dbReference type="SMART" id="SM00543">
    <property type="entry name" value="MIF4G"/>
    <property type="match status" value="1"/>
</dbReference>
<evidence type="ECO:0000313" key="3">
    <source>
        <dbReference type="Proteomes" id="UP000288805"/>
    </source>
</evidence>
<proteinExistence type="predicted"/>
<dbReference type="Proteomes" id="UP000288805">
    <property type="component" value="Unassembled WGS sequence"/>
</dbReference>
<dbReference type="Gene3D" id="1.25.40.180">
    <property type="match status" value="1"/>
</dbReference>
<dbReference type="InterPro" id="IPR003890">
    <property type="entry name" value="MIF4G-like_typ-3"/>
</dbReference>
<reference evidence="2 3" key="1">
    <citation type="journal article" date="2018" name="PLoS Genet.">
        <title>Population sequencing reveals clonal diversity and ancestral inbreeding in the grapevine cultivar Chardonnay.</title>
        <authorList>
            <person name="Roach M.J."/>
            <person name="Johnson D.L."/>
            <person name="Bohlmann J."/>
            <person name="van Vuuren H.J."/>
            <person name="Jones S.J."/>
            <person name="Pretorius I.S."/>
            <person name="Schmidt S.A."/>
            <person name="Borneman A.R."/>
        </authorList>
    </citation>
    <scope>NUCLEOTIDE SEQUENCE [LARGE SCALE GENOMIC DNA]</scope>
    <source>
        <strain evidence="3">cv. Chardonnay</strain>
        <tissue evidence="2">Leaf</tissue>
    </source>
</reference>
<dbReference type="PANTHER" id="PTHR12839:SF7">
    <property type="entry name" value="REGULATOR OF NONSENSE TRANSCRIPTS 2"/>
    <property type="match status" value="1"/>
</dbReference>
<evidence type="ECO:0000259" key="1">
    <source>
        <dbReference type="SMART" id="SM00543"/>
    </source>
</evidence>
<dbReference type="AlphaFoldDB" id="A0A438E0B3"/>
<name>A0A438E0B3_VITVI</name>
<dbReference type="OrthoDB" id="27832at2759"/>
<protein>
    <submittedName>
        <fullName evidence="2">Regulator of nonsense transcripts UPF2</fullName>
    </submittedName>
</protein>
<dbReference type="SUPFAM" id="SSF48371">
    <property type="entry name" value="ARM repeat"/>
    <property type="match status" value="1"/>
</dbReference>
<dbReference type="InterPro" id="IPR016024">
    <property type="entry name" value="ARM-type_fold"/>
</dbReference>
<dbReference type="GO" id="GO:0000184">
    <property type="term" value="P:nuclear-transcribed mRNA catabolic process, nonsense-mediated decay"/>
    <property type="evidence" value="ECO:0007669"/>
    <property type="project" value="InterPro"/>
</dbReference>
<gene>
    <name evidence="2" type="primary">UPF2_8</name>
    <name evidence="2" type="ORF">CK203_107908</name>
</gene>
<accession>A0A438E0B3</accession>
<dbReference type="PANTHER" id="PTHR12839">
    <property type="entry name" value="NONSENSE-MEDIATED MRNA DECAY PROTEIN 2 UP-FRAMESHIFT SUPPRESSOR 2"/>
    <property type="match status" value="1"/>
</dbReference>
<sequence length="256" mass="29645">MREVEDVDRVASLFGCKVGRLPTSYLGAPHKSCDVWDSIKESEDHIREFQGTFHGKIQGKEERSIRCSLCKDNEKSVEHILIHLDKTSAMDFSVSRFKASGIGCEAHVVSASLITEMCTSDVCYEQFIFLFLYFEVLEEIRLGLELNDYGMQQRRIAHMRFLGELYNYEHVDSSVIFDTLYLILAFGHETAEQDVLDPPEDCFRIRMVITLLETCGHYFDRGSSKRKLDRFLIHFQRYILSKGALPLDIEFDLQFV</sequence>
<dbReference type="InterPro" id="IPR039762">
    <property type="entry name" value="Nmd2/UPF2"/>
</dbReference>
<comment type="caution">
    <text evidence="2">The sequence shown here is derived from an EMBL/GenBank/DDBJ whole genome shotgun (WGS) entry which is preliminary data.</text>
</comment>
<dbReference type="GO" id="GO:0003723">
    <property type="term" value="F:RNA binding"/>
    <property type="evidence" value="ECO:0007669"/>
    <property type="project" value="InterPro"/>
</dbReference>
<dbReference type="EMBL" id="QGNW01001443">
    <property type="protein sequence ID" value="RVW41225.1"/>
    <property type="molecule type" value="Genomic_DNA"/>
</dbReference>
<feature type="domain" description="MIF4G" evidence="1">
    <location>
        <begin position="74"/>
        <end position="254"/>
    </location>
</feature>
<dbReference type="Pfam" id="PF02854">
    <property type="entry name" value="MIF4G"/>
    <property type="match status" value="1"/>
</dbReference>
<evidence type="ECO:0000313" key="2">
    <source>
        <dbReference type="EMBL" id="RVW41225.1"/>
    </source>
</evidence>
<organism evidence="2 3">
    <name type="scientific">Vitis vinifera</name>
    <name type="common">Grape</name>
    <dbReference type="NCBI Taxonomy" id="29760"/>
    <lineage>
        <taxon>Eukaryota</taxon>
        <taxon>Viridiplantae</taxon>
        <taxon>Streptophyta</taxon>
        <taxon>Embryophyta</taxon>
        <taxon>Tracheophyta</taxon>
        <taxon>Spermatophyta</taxon>
        <taxon>Magnoliopsida</taxon>
        <taxon>eudicotyledons</taxon>
        <taxon>Gunneridae</taxon>
        <taxon>Pentapetalae</taxon>
        <taxon>rosids</taxon>
        <taxon>Vitales</taxon>
        <taxon>Vitaceae</taxon>
        <taxon>Viteae</taxon>
        <taxon>Vitis</taxon>
    </lineage>
</organism>